<dbReference type="Pfam" id="PF13561">
    <property type="entry name" value="adh_short_C2"/>
    <property type="match status" value="1"/>
</dbReference>
<dbReference type="RefSeq" id="WP_307431411.1">
    <property type="nucleotide sequence ID" value="NZ_JAUSVK010000001.1"/>
</dbReference>
<evidence type="ECO:0000313" key="3">
    <source>
        <dbReference type="EMBL" id="MDQ0394423.1"/>
    </source>
</evidence>
<dbReference type="InterPro" id="IPR036291">
    <property type="entry name" value="NAD(P)-bd_dom_sf"/>
</dbReference>
<protein>
    <submittedName>
        <fullName evidence="3">NAD(P)-dependent dehydrogenase (Short-subunit alcohol dehydrogenase family)</fullName>
    </submittedName>
</protein>
<dbReference type="EMBL" id="JAUSVK010000001">
    <property type="protein sequence ID" value="MDQ0394423.1"/>
    <property type="molecule type" value="Genomic_DNA"/>
</dbReference>
<dbReference type="PRINTS" id="PR00081">
    <property type="entry name" value="GDHRDH"/>
</dbReference>
<comment type="similarity">
    <text evidence="1">Belongs to the short-chain dehydrogenases/reductases (SDR) family.</text>
</comment>
<proteinExistence type="inferred from homology"/>
<accession>A0ABU0FII6</accession>
<keyword evidence="2" id="KW-0560">Oxidoreductase</keyword>
<name>A0ABU0FII6_9HYPH</name>
<organism evidence="3 4">
    <name type="scientific">Labrys monachus</name>
    <dbReference type="NCBI Taxonomy" id="217067"/>
    <lineage>
        <taxon>Bacteria</taxon>
        <taxon>Pseudomonadati</taxon>
        <taxon>Pseudomonadota</taxon>
        <taxon>Alphaproteobacteria</taxon>
        <taxon>Hyphomicrobiales</taxon>
        <taxon>Xanthobacteraceae</taxon>
        <taxon>Labrys</taxon>
    </lineage>
</organism>
<reference evidence="3 4" key="1">
    <citation type="submission" date="2023-07" db="EMBL/GenBank/DDBJ databases">
        <title>Genomic Encyclopedia of Type Strains, Phase IV (KMG-IV): sequencing the most valuable type-strain genomes for metagenomic binning, comparative biology and taxonomic classification.</title>
        <authorList>
            <person name="Goeker M."/>
        </authorList>
    </citation>
    <scope>NUCLEOTIDE SEQUENCE [LARGE SCALE GENOMIC DNA]</scope>
    <source>
        <strain evidence="3 4">DSM 5896</strain>
    </source>
</reference>
<evidence type="ECO:0000256" key="1">
    <source>
        <dbReference type="ARBA" id="ARBA00006484"/>
    </source>
</evidence>
<evidence type="ECO:0000313" key="4">
    <source>
        <dbReference type="Proteomes" id="UP001237448"/>
    </source>
</evidence>
<dbReference type="PRINTS" id="PR00080">
    <property type="entry name" value="SDRFAMILY"/>
</dbReference>
<dbReference type="InterPro" id="IPR006311">
    <property type="entry name" value="TAT_signal"/>
</dbReference>
<dbReference type="Gene3D" id="3.40.50.720">
    <property type="entry name" value="NAD(P)-binding Rossmann-like Domain"/>
    <property type="match status" value="1"/>
</dbReference>
<dbReference type="CDD" id="cd05233">
    <property type="entry name" value="SDR_c"/>
    <property type="match status" value="1"/>
</dbReference>
<dbReference type="PANTHER" id="PTHR42760">
    <property type="entry name" value="SHORT-CHAIN DEHYDROGENASES/REDUCTASES FAMILY MEMBER"/>
    <property type="match status" value="1"/>
</dbReference>
<dbReference type="Proteomes" id="UP001237448">
    <property type="component" value="Unassembled WGS sequence"/>
</dbReference>
<dbReference type="PROSITE" id="PS51318">
    <property type="entry name" value="TAT"/>
    <property type="match status" value="1"/>
</dbReference>
<dbReference type="InterPro" id="IPR002347">
    <property type="entry name" value="SDR_fam"/>
</dbReference>
<gene>
    <name evidence="3" type="ORF">J3R73_004215</name>
</gene>
<sequence>MSRFAGRRAIVTGAAGGIGAAVVARLLSEGAAVAALDRDEPALERLAAAPSLHRVAGDLRTPETARAAVAKAVGLLGGPAEIVVSAAGVYALSPAAKVEAQDWDFNQDINLKAPFFVAQAAVAARAAGAAAAAQPMAIVNIASVGAYRSGTGDAALSYSASKGGLVALTRSMAAEWAPQGIRVNVVSPGVIDTAMVRIMDDPDAGSAWLEARVPMGRLGRPDEIAAVVCFLASDEASYVTGAELIADGGYMCR</sequence>
<keyword evidence="4" id="KW-1185">Reference proteome</keyword>
<dbReference type="PANTHER" id="PTHR42760:SF133">
    <property type="entry name" value="3-OXOACYL-[ACYL-CARRIER-PROTEIN] REDUCTASE"/>
    <property type="match status" value="1"/>
</dbReference>
<comment type="caution">
    <text evidence="3">The sequence shown here is derived from an EMBL/GenBank/DDBJ whole genome shotgun (WGS) entry which is preliminary data.</text>
</comment>
<evidence type="ECO:0000256" key="2">
    <source>
        <dbReference type="ARBA" id="ARBA00023002"/>
    </source>
</evidence>
<dbReference type="SUPFAM" id="SSF51735">
    <property type="entry name" value="NAD(P)-binding Rossmann-fold domains"/>
    <property type="match status" value="1"/>
</dbReference>